<evidence type="ECO:0000256" key="1">
    <source>
        <dbReference type="SAM" id="MobiDB-lite"/>
    </source>
</evidence>
<feature type="region of interest" description="Disordered" evidence="1">
    <location>
        <begin position="26"/>
        <end position="63"/>
    </location>
</feature>
<comment type="caution">
    <text evidence="2">The sequence shown here is derived from an EMBL/GenBank/DDBJ whole genome shotgun (WGS) entry which is preliminary data.</text>
</comment>
<keyword evidence="4" id="KW-1185">Reference proteome</keyword>
<feature type="compositionally biased region" description="Basic and acidic residues" evidence="1">
    <location>
        <begin position="35"/>
        <end position="57"/>
    </location>
</feature>
<reference evidence="4 5" key="1">
    <citation type="journal article" date="2020" name="Nat. Food">
        <title>A phased Vanilla planifolia genome enables genetic improvement of flavour and production.</title>
        <authorList>
            <person name="Hasing T."/>
            <person name="Tang H."/>
            <person name="Brym M."/>
            <person name="Khazi F."/>
            <person name="Huang T."/>
            <person name="Chambers A.H."/>
        </authorList>
    </citation>
    <scope>NUCLEOTIDE SEQUENCE [LARGE SCALE GENOMIC DNA]</scope>
    <source>
        <tissue evidence="2">Leaf</tissue>
    </source>
</reference>
<evidence type="ECO:0000313" key="2">
    <source>
        <dbReference type="EMBL" id="KAG0451666.1"/>
    </source>
</evidence>
<evidence type="ECO:0000313" key="4">
    <source>
        <dbReference type="Proteomes" id="UP000636800"/>
    </source>
</evidence>
<name>A0A835PGD8_VANPL</name>
<proteinExistence type="predicted"/>
<dbReference type="AlphaFoldDB" id="A0A835PGD8"/>
<dbReference type="Proteomes" id="UP000636800">
    <property type="component" value="Unassembled WGS sequence"/>
</dbReference>
<dbReference type="Proteomes" id="UP000639772">
    <property type="component" value="Unassembled WGS sequence"/>
</dbReference>
<evidence type="ECO:0000313" key="3">
    <source>
        <dbReference type="EMBL" id="KAG0451760.1"/>
    </source>
</evidence>
<evidence type="ECO:0000313" key="5">
    <source>
        <dbReference type="Proteomes" id="UP000639772"/>
    </source>
</evidence>
<dbReference type="EMBL" id="JADCNL010000048">
    <property type="protein sequence ID" value="KAG0451666.1"/>
    <property type="molecule type" value="Genomic_DNA"/>
</dbReference>
<accession>A0A835PGD8</accession>
<sequence length="105" mass="11811">MWRNRGGISMQDRWFRRGDLPIDRQEAMGVGRGRARSDDFRDVFRGPTERHSRDSRENSPAVDPAATIYDRIFRSAGTGVAVEGGGGGCRFRINRLTGRSVARKD</sequence>
<organism evidence="2 4">
    <name type="scientific">Vanilla planifolia</name>
    <name type="common">Vanilla</name>
    <dbReference type="NCBI Taxonomy" id="51239"/>
    <lineage>
        <taxon>Eukaryota</taxon>
        <taxon>Viridiplantae</taxon>
        <taxon>Streptophyta</taxon>
        <taxon>Embryophyta</taxon>
        <taxon>Tracheophyta</taxon>
        <taxon>Spermatophyta</taxon>
        <taxon>Magnoliopsida</taxon>
        <taxon>Liliopsida</taxon>
        <taxon>Asparagales</taxon>
        <taxon>Orchidaceae</taxon>
        <taxon>Vanilloideae</taxon>
        <taxon>Vanilleae</taxon>
        <taxon>Vanilla</taxon>
    </lineage>
</organism>
<dbReference type="EMBL" id="JADCNM010000048">
    <property type="protein sequence ID" value="KAG0451760.1"/>
    <property type="molecule type" value="Genomic_DNA"/>
</dbReference>
<gene>
    <name evidence="3" type="ORF">HPP92_026018</name>
    <name evidence="2" type="ORF">HPP92_026295</name>
</gene>
<protein>
    <submittedName>
        <fullName evidence="2">Uncharacterized protein</fullName>
    </submittedName>
</protein>